<evidence type="ECO:0000313" key="4">
    <source>
        <dbReference type="EMBL" id="CAD5221313.1"/>
    </source>
</evidence>
<accession>A0A811L1P7</accession>
<dbReference type="Pfam" id="PF15903">
    <property type="entry name" value="PL48"/>
    <property type="match status" value="1"/>
</dbReference>
<dbReference type="EMBL" id="CAJFCW020000004">
    <property type="protein sequence ID" value="CAG9114902.1"/>
    <property type="molecule type" value="Genomic_DNA"/>
</dbReference>
<dbReference type="EMBL" id="CAJFDH010000004">
    <property type="protein sequence ID" value="CAD5221313.1"/>
    <property type="molecule type" value="Genomic_DNA"/>
</dbReference>
<dbReference type="Proteomes" id="UP000614601">
    <property type="component" value="Unassembled WGS sequence"/>
</dbReference>
<sequence length="309" mass="35313">MNAVEAELDGLVGRLHVEVKAIIGFARLASGDIFEVSVKHGSQKWKTRGKTQPDRAQRWDSAGHNFTCYPDHPIHVKVTEIRLIRSVKLAEKSFDPTKFFSPQPQLVTMNLNALGSLKLQMVVSWLPLMTSKNMPQPNCVPFNPVNRSMSMVQRNGETDKPEPPVKVCLREKKRGRQATQQLKDQQNWRSSTTILDSVYKDLSKSIPTIDDLTALTENRDKYSHRYNQSEGLSDRTSSYHNRQPKPHLGTYMLTKPDDENWSRSISMHHLAMNDHNSTRNHIDQNSTIHHLSDHKKLQKPEQCLDPPPA</sequence>
<gene>
    <name evidence="4" type="ORF">BOKJ2_LOCUS9382</name>
</gene>
<evidence type="ECO:0000313" key="5">
    <source>
        <dbReference type="Proteomes" id="UP000614601"/>
    </source>
</evidence>
<proteinExistence type="inferred from homology"/>
<dbReference type="PANTHER" id="PTHR15829:SF13">
    <property type="entry name" value="FAM65 N-TERMINAL DOMAIN-CONTAINING PROTEIN"/>
    <property type="match status" value="1"/>
</dbReference>
<dbReference type="OrthoDB" id="9999654at2759"/>
<comment type="caution">
    <text evidence="4">The sequence shown here is derived from an EMBL/GenBank/DDBJ whole genome shotgun (WGS) entry which is preliminary data.</text>
</comment>
<feature type="compositionally biased region" description="Polar residues" evidence="2">
    <location>
        <begin position="226"/>
        <end position="241"/>
    </location>
</feature>
<dbReference type="InterPro" id="IPR026136">
    <property type="entry name" value="RIPOR3"/>
</dbReference>
<dbReference type="InterPro" id="IPR031780">
    <property type="entry name" value="FAM65_N"/>
</dbReference>
<keyword evidence="5" id="KW-1185">Reference proteome</keyword>
<evidence type="ECO:0000256" key="2">
    <source>
        <dbReference type="SAM" id="MobiDB-lite"/>
    </source>
</evidence>
<dbReference type="Proteomes" id="UP000783686">
    <property type="component" value="Unassembled WGS sequence"/>
</dbReference>
<dbReference type="AlphaFoldDB" id="A0A811L1P7"/>
<evidence type="ECO:0000256" key="1">
    <source>
        <dbReference type="ARBA" id="ARBA00005744"/>
    </source>
</evidence>
<feature type="compositionally biased region" description="Basic and acidic residues" evidence="2">
    <location>
        <begin position="290"/>
        <end position="299"/>
    </location>
</feature>
<organism evidence="4 5">
    <name type="scientific">Bursaphelenchus okinawaensis</name>
    <dbReference type="NCBI Taxonomy" id="465554"/>
    <lineage>
        <taxon>Eukaryota</taxon>
        <taxon>Metazoa</taxon>
        <taxon>Ecdysozoa</taxon>
        <taxon>Nematoda</taxon>
        <taxon>Chromadorea</taxon>
        <taxon>Rhabditida</taxon>
        <taxon>Tylenchina</taxon>
        <taxon>Tylenchomorpha</taxon>
        <taxon>Aphelenchoidea</taxon>
        <taxon>Aphelenchoididae</taxon>
        <taxon>Bursaphelenchus</taxon>
    </lineage>
</organism>
<feature type="domain" description="FAM65 N-terminal" evidence="3">
    <location>
        <begin position="1"/>
        <end position="153"/>
    </location>
</feature>
<evidence type="ECO:0000259" key="3">
    <source>
        <dbReference type="Pfam" id="PF15903"/>
    </source>
</evidence>
<comment type="similarity">
    <text evidence="1">Belongs to the RIPOR family.</text>
</comment>
<dbReference type="PANTHER" id="PTHR15829">
    <property type="entry name" value="PROTEIN KINASE PKN/PRK1, EFFECTOR"/>
    <property type="match status" value="1"/>
</dbReference>
<feature type="region of interest" description="Disordered" evidence="2">
    <location>
        <begin position="226"/>
        <end position="252"/>
    </location>
</feature>
<name>A0A811L1P7_9BILA</name>
<reference evidence="4" key="1">
    <citation type="submission" date="2020-09" db="EMBL/GenBank/DDBJ databases">
        <authorList>
            <person name="Kikuchi T."/>
        </authorList>
    </citation>
    <scope>NUCLEOTIDE SEQUENCE</scope>
    <source>
        <strain evidence="4">SH1</strain>
    </source>
</reference>
<protein>
    <recommendedName>
        <fullName evidence="3">FAM65 N-terminal domain-containing protein</fullName>
    </recommendedName>
</protein>
<feature type="region of interest" description="Disordered" evidence="2">
    <location>
        <begin position="276"/>
        <end position="309"/>
    </location>
</feature>